<dbReference type="PANTHER" id="PTHR34488:SF1">
    <property type="entry name" value="SI:CH211-245H14.1-RELATED"/>
    <property type="match status" value="1"/>
</dbReference>
<proteinExistence type="predicted"/>
<dbReference type="Proteomes" id="UP001557470">
    <property type="component" value="Unassembled WGS sequence"/>
</dbReference>
<keyword evidence="2" id="KW-1185">Reference proteome</keyword>
<comment type="caution">
    <text evidence="1">The sequence shown here is derived from an EMBL/GenBank/DDBJ whole genome shotgun (WGS) entry which is preliminary data.</text>
</comment>
<reference evidence="1 2" key="1">
    <citation type="submission" date="2024-06" db="EMBL/GenBank/DDBJ databases">
        <authorList>
            <person name="Pan Q."/>
            <person name="Wen M."/>
            <person name="Jouanno E."/>
            <person name="Zahm M."/>
            <person name="Klopp C."/>
            <person name="Cabau C."/>
            <person name="Louis A."/>
            <person name="Berthelot C."/>
            <person name="Parey E."/>
            <person name="Roest Crollius H."/>
            <person name="Montfort J."/>
            <person name="Robinson-Rechavi M."/>
            <person name="Bouchez O."/>
            <person name="Lampietro C."/>
            <person name="Lopez Roques C."/>
            <person name="Donnadieu C."/>
            <person name="Postlethwait J."/>
            <person name="Bobe J."/>
            <person name="Verreycken H."/>
            <person name="Guiguen Y."/>
        </authorList>
    </citation>
    <scope>NUCLEOTIDE SEQUENCE [LARGE SCALE GENOMIC DNA]</scope>
    <source>
        <strain evidence="1">Up_M1</strain>
        <tissue evidence="1">Testis</tissue>
    </source>
</reference>
<protein>
    <submittedName>
        <fullName evidence="1">Uncharacterized protein</fullName>
    </submittedName>
</protein>
<accession>A0ABD0WD03</accession>
<dbReference type="PANTHER" id="PTHR34488">
    <property type="entry name" value="SI:CH211-245H14.1-RELATED"/>
    <property type="match status" value="1"/>
</dbReference>
<gene>
    <name evidence="1" type="ORF">UPYG_G00256560</name>
</gene>
<evidence type="ECO:0000313" key="2">
    <source>
        <dbReference type="Proteomes" id="UP001557470"/>
    </source>
</evidence>
<dbReference type="EMBL" id="JAGEUA010000008">
    <property type="protein sequence ID" value="KAL0967763.1"/>
    <property type="molecule type" value="Genomic_DNA"/>
</dbReference>
<name>A0ABD0WD03_UMBPY</name>
<evidence type="ECO:0000313" key="1">
    <source>
        <dbReference type="EMBL" id="KAL0967763.1"/>
    </source>
</evidence>
<dbReference type="AlphaFoldDB" id="A0ABD0WD03"/>
<sequence length="231" mass="25179">MRFFVHLCGNALSADEDLTEQLVNNRGCTEVRSLQDCDYIIAVCPIVSRAGTDIEAALQKLPDSKPVILVVLHHTFNPDETVPDSSRLVTSSNVILTVDCLFHETRGGLLECPRNKAAISEISMKLNTPPETESQCLVHSKKLYDQFIPCNGANSCGNPKPPFWGLKLKPAYLSSSSTRSDAVHMVFPALQVDASIVQVDRGSLLASEQDIHEVLEDRSSTYAGPSQCPPG</sequence>
<organism evidence="1 2">
    <name type="scientific">Umbra pygmaea</name>
    <name type="common">Eastern mudminnow</name>
    <dbReference type="NCBI Taxonomy" id="75934"/>
    <lineage>
        <taxon>Eukaryota</taxon>
        <taxon>Metazoa</taxon>
        <taxon>Chordata</taxon>
        <taxon>Craniata</taxon>
        <taxon>Vertebrata</taxon>
        <taxon>Euteleostomi</taxon>
        <taxon>Actinopterygii</taxon>
        <taxon>Neopterygii</taxon>
        <taxon>Teleostei</taxon>
        <taxon>Protacanthopterygii</taxon>
        <taxon>Esociformes</taxon>
        <taxon>Umbridae</taxon>
        <taxon>Umbra</taxon>
    </lineage>
</organism>